<dbReference type="CDD" id="cd01647">
    <property type="entry name" value="RT_LTR"/>
    <property type="match status" value="1"/>
</dbReference>
<organism evidence="2 3">
    <name type="scientific">Zophobas morio</name>
    <dbReference type="NCBI Taxonomy" id="2755281"/>
    <lineage>
        <taxon>Eukaryota</taxon>
        <taxon>Metazoa</taxon>
        <taxon>Ecdysozoa</taxon>
        <taxon>Arthropoda</taxon>
        <taxon>Hexapoda</taxon>
        <taxon>Insecta</taxon>
        <taxon>Pterygota</taxon>
        <taxon>Neoptera</taxon>
        <taxon>Endopterygota</taxon>
        <taxon>Coleoptera</taxon>
        <taxon>Polyphaga</taxon>
        <taxon>Cucujiformia</taxon>
        <taxon>Tenebrionidae</taxon>
        <taxon>Zophobas</taxon>
    </lineage>
</organism>
<dbReference type="SUPFAM" id="SSF56672">
    <property type="entry name" value="DNA/RNA polymerases"/>
    <property type="match status" value="1"/>
</dbReference>
<dbReference type="InterPro" id="IPR000477">
    <property type="entry name" value="RT_dom"/>
</dbReference>
<dbReference type="PROSITE" id="PS50878">
    <property type="entry name" value="RT_POL"/>
    <property type="match status" value="1"/>
</dbReference>
<evidence type="ECO:0000313" key="3">
    <source>
        <dbReference type="Proteomes" id="UP001168821"/>
    </source>
</evidence>
<dbReference type="InterPro" id="IPR043128">
    <property type="entry name" value="Rev_trsase/Diguanyl_cyclase"/>
</dbReference>
<protein>
    <recommendedName>
        <fullName evidence="1">Reverse transcriptase domain-containing protein</fullName>
    </recommendedName>
</protein>
<sequence length="278" mass="31784">MSDSEPTVNVCHSFTTTNSGPPNLGRTITPFFVLEEKVRSIASLDPSQQRLLLTMFSRHQTVFNELPGRSDKYVHVIQMHDTTPFVRKAYPIAFSLRPEVEKVINQMLELGVIKREASPFASPMTVVRKKDGSVRICLDARWANKQMVTDCEAPRPPEDLLQSFQSIRFMSTIDLRASYWQIPLCPESTQYTAFLFNGQSYTCQVLPFGLKTAVGSFSRAMDIILGPEVRQFTVNYIDDLLIVSDSFDQHLLHLDMVLTRLRDAKLTINQWRLVYRST</sequence>
<dbReference type="AlphaFoldDB" id="A0AA38IQT0"/>
<dbReference type="Pfam" id="PF00078">
    <property type="entry name" value="RVT_1"/>
    <property type="match status" value="1"/>
</dbReference>
<gene>
    <name evidence="2" type="ORF">Zmor_006821</name>
</gene>
<dbReference type="InterPro" id="IPR050951">
    <property type="entry name" value="Retrovirus_Pol_polyprotein"/>
</dbReference>
<dbReference type="PANTHER" id="PTHR37984">
    <property type="entry name" value="PROTEIN CBG26694"/>
    <property type="match status" value="1"/>
</dbReference>
<dbReference type="GO" id="GO:0071897">
    <property type="term" value="P:DNA biosynthetic process"/>
    <property type="evidence" value="ECO:0007669"/>
    <property type="project" value="UniProtKB-ARBA"/>
</dbReference>
<dbReference type="Gene3D" id="3.10.10.10">
    <property type="entry name" value="HIV Type 1 Reverse Transcriptase, subunit A, domain 1"/>
    <property type="match status" value="1"/>
</dbReference>
<accession>A0AA38IQT0</accession>
<evidence type="ECO:0000313" key="2">
    <source>
        <dbReference type="EMBL" id="KAJ3662473.1"/>
    </source>
</evidence>
<name>A0AA38IQT0_9CUCU</name>
<dbReference type="Gene3D" id="3.30.70.270">
    <property type="match status" value="1"/>
</dbReference>
<feature type="domain" description="Reverse transcriptase" evidence="1">
    <location>
        <begin position="108"/>
        <end position="278"/>
    </location>
</feature>
<dbReference type="Proteomes" id="UP001168821">
    <property type="component" value="Unassembled WGS sequence"/>
</dbReference>
<dbReference type="PANTHER" id="PTHR37984:SF5">
    <property type="entry name" value="PROTEIN NYNRIN-LIKE"/>
    <property type="match status" value="1"/>
</dbReference>
<dbReference type="InterPro" id="IPR043502">
    <property type="entry name" value="DNA/RNA_pol_sf"/>
</dbReference>
<proteinExistence type="predicted"/>
<comment type="caution">
    <text evidence="2">The sequence shown here is derived from an EMBL/GenBank/DDBJ whole genome shotgun (WGS) entry which is preliminary data.</text>
</comment>
<reference evidence="2" key="1">
    <citation type="journal article" date="2023" name="G3 (Bethesda)">
        <title>Whole genome assemblies of Zophobas morio and Tenebrio molitor.</title>
        <authorList>
            <person name="Kaur S."/>
            <person name="Stinson S.A."/>
            <person name="diCenzo G.C."/>
        </authorList>
    </citation>
    <scope>NUCLEOTIDE SEQUENCE</scope>
    <source>
        <strain evidence="2">QUZm001</strain>
    </source>
</reference>
<dbReference type="EMBL" id="JALNTZ010000002">
    <property type="protein sequence ID" value="KAJ3662473.1"/>
    <property type="molecule type" value="Genomic_DNA"/>
</dbReference>
<keyword evidence="3" id="KW-1185">Reference proteome</keyword>
<evidence type="ECO:0000259" key="1">
    <source>
        <dbReference type="PROSITE" id="PS50878"/>
    </source>
</evidence>